<keyword evidence="4" id="KW-1185">Reference proteome</keyword>
<evidence type="ECO:0000256" key="3">
    <source>
        <dbReference type="SAM" id="SignalP"/>
    </source>
</evidence>
<feature type="coiled-coil region" evidence="1">
    <location>
        <begin position="96"/>
        <end position="134"/>
    </location>
</feature>
<dbReference type="AlphaFoldDB" id="A0A8B7BGD1"/>
<dbReference type="OrthoDB" id="1938107at2759"/>
<protein>
    <submittedName>
        <fullName evidence="5">Uncharacterized protein LOC103696327</fullName>
    </submittedName>
</protein>
<feature type="region of interest" description="Disordered" evidence="2">
    <location>
        <begin position="26"/>
        <end position="48"/>
    </location>
</feature>
<dbReference type="Proteomes" id="UP000228380">
    <property type="component" value="Chromosome 14"/>
</dbReference>
<reference evidence="5" key="2">
    <citation type="submission" date="2025-08" db="UniProtKB">
        <authorList>
            <consortium name="RefSeq"/>
        </authorList>
    </citation>
    <scope>IDENTIFICATION</scope>
    <source>
        <tissue evidence="5">Young leaves</tissue>
    </source>
</reference>
<keyword evidence="3" id="KW-0732">Signal</keyword>
<evidence type="ECO:0000256" key="2">
    <source>
        <dbReference type="SAM" id="MobiDB-lite"/>
    </source>
</evidence>
<feature type="chain" id="PRO_5034167473" evidence="3">
    <location>
        <begin position="21"/>
        <end position="200"/>
    </location>
</feature>
<dbReference type="InterPro" id="IPR026140">
    <property type="entry name" value="Ribosomal_mS26"/>
</dbReference>
<dbReference type="GeneID" id="103696327"/>
<dbReference type="RefSeq" id="XP_008776137.1">
    <property type="nucleotide sequence ID" value="XM_008777915.3"/>
</dbReference>
<dbReference type="GO" id="GO:0005763">
    <property type="term" value="C:mitochondrial small ribosomal subunit"/>
    <property type="evidence" value="ECO:0007669"/>
    <property type="project" value="InterPro"/>
</dbReference>
<gene>
    <name evidence="5" type="primary">LOC103696327</name>
</gene>
<name>A0A8B7BGD1_PHODC</name>
<dbReference type="PANTHER" id="PTHR36402">
    <property type="entry name" value="EXPRESSED PROTEIN"/>
    <property type="match status" value="1"/>
</dbReference>
<dbReference type="KEGG" id="pda:103696327"/>
<evidence type="ECO:0000256" key="1">
    <source>
        <dbReference type="SAM" id="Coils"/>
    </source>
</evidence>
<feature type="signal peptide" evidence="3">
    <location>
        <begin position="1"/>
        <end position="20"/>
    </location>
</feature>
<accession>A0A8B7BGD1</accession>
<dbReference type="Pfam" id="PF14943">
    <property type="entry name" value="MRP-S26"/>
    <property type="match status" value="1"/>
</dbReference>
<keyword evidence="1" id="KW-0175">Coiled coil</keyword>
<proteinExistence type="predicted"/>
<sequence>MAAMTTAWVLRRSLFRPLLAQPLFRSHKTSASSPSPHRRYPPPPPHEFSKPCEFLGSWTPAGDPREAEARLHRLRRDYARQVKQLRLGYAYEMEIQRQGQQRKADARREAARLANEERKAAKAAAAQTRAAEREAFQEEFRQTLLKERAKKLQSWRAKEKMREQKKNKEKELLHQQSSVWISEENLEKRILEAIVDTTPL</sequence>
<organism evidence="4 5">
    <name type="scientific">Phoenix dactylifera</name>
    <name type="common">Date palm</name>
    <dbReference type="NCBI Taxonomy" id="42345"/>
    <lineage>
        <taxon>Eukaryota</taxon>
        <taxon>Viridiplantae</taxon>
        <taxon>Streptophyta</taxon>
        <taxon>Embryophyta</taxon>
        <taxon>Tracheophyta</taxon>
        <taxon>Spermatophyta</taxon>
        <taxon>Magnoliopsida</taxon>
        <taxon>Liliopsida</taxon>
        <taxon>Arecaceae</taxon>
        <taxon>Coryphoideae</taxon>
        <taxon>Phoeniceae</taxon>
        <taxon>Phoenix</taxon>
    </lineage>
</organism>
<reference evidence="4" key="1">
    <citation type="journal article" date="2019" name="Nat. Commun.">
        <title>Genome-wide association mapping of date palm fruit traits.</title>
        <authorList>
            <person name="Hazzouri K.M."/>
            <person name="Gros-Balthazard M."/>
            <person name="Flowers J.M."/>
            <person name="Copetti D."/>
            <person name="Lemansour A."/>
            <person name="Lebrun M."/>
            <person name="Masmoudi K."/>
            <person name="Ferrand S."/>
            <person name="Dhar M.I."/>
            <person name="Fresquez Z.A."/>
            <person name="Rosas U."/>
            <person name="Zhang J."/>
            <person name="Talag J."/>
            <person name="Lee S."/>
            <person name="Kudrna D."/>
            <person name="Powell R.F."/>
            <person name="Leitch I.J."/>
            <person name="Krueger R.R."/>
            <person name="Wing R.A."/>
            <person name="Amiri K.M.A."/>
            <person name="Purugganan M.D."/>
        </authorList>
    </citation>
    <scope>NUCLEOTIDE SEQUENCE [LARGE SCALE GENOMIC DNA]</scope>
    <source>
        <strain evidence="4">cv. Khalas</strain>
    </source>
</reference>
<evidence type="ECO:0000313" key="4">
    <source>
        <dbReference type="Proteomes" id="UP000228380"/>
    </source>
</evidence>
<dbReference type="PANTHER" id="PTHR36402:SF1">
    <property type="entry name" value="EXPRESSED PROTEIN"/>
    <property type="match status" value="1"/>
</dbReference>
<evidence type="ECO:0000313" key="5">
    <source>
        <dbReference type="RefSeq" id="XP_008776137.1"/>
    </source>
</evidence>